<reference evidence="2" key="1">
    <citation type="submission" date="2017-08" db="EMBL/GenBank/DDBJ databases">
        <authorList>
            <person name="Polle J.E."/>
            <person name="Barry K."/>
            <person name="Cushman J."/>
            <person name="Schmutz J."/>
            <person name="Tran D."/>
            <person name="Hathwaick L.T."/>
            <person name="Yim W.C."/>
            <person name="Jenkins J."/>
            <person name="Mckie-Krisberg Z.M."/>
            <person name="Prochnik S."/>
            <person name="Lindquist E."/>
            <person name="Dockter R.B."/>
            <person name="Adam C."/>
            <person name="Molina H."/>
            <person name="Bunkerborg J."/>
            <person name="Jin E."/>
            <person name="Buchheim M."/>
            <person name="Magnuson J."/>
        </authorList>
    </citation>
    <scope>NUCLEOTIDE SEQUENCE</scope>
    <source>
        <strain evidence="2">CCAP 19/18</strain>
    </source>
</reference>
<sequence length="356" mass="41239">MLSLEGLSSRLSSGVHASSSSRCCHQISPALRRGSANGKVFTCHPQPRHYVQVVQAKNARQREPADILAETDFEDNDFRIIRKGDVEPDLDDPEWHQKIVDWGDFWNYQRWDLEVEGLDLDTDVAGNETRSLDRAVKLINAIHSIELRTDVLNWIGPETRRDHSDFWIDPPVKPVKPDMIPEMSDIDLRALSEKMKKRELMDIEWRRQQSKIGKIQYYDNKNDVRLQQFVLEKDFPEWTPEQVYNLVTLDGTAARPEDHGGIVENPLVNIDMVNTMGVRWIPDTEDFLEEIGHLGVPSKLKRLPKEVVIDLNTDLISSEASDELLEMDEEVERFEEIESQPWDHTYTGDPREWTSE</sequence>
<gene>
    <name evidence="2" type="ORF">DUNSADRAFT_9814</name>
</gene>
<evidence type="ECO:0000256" key="1">
    <source>
        <dbReference type="SAM" id="MobiDB-lite"/>
    </source>
</evidence>
<keyword evidence="3" id="KW-1185">Reference proteome</keyword>
<evidence type="ECO:0000313" key="3">
    <source>
        <dbReference type="Proteomes" id="UP000815325"/>
    </source>
</evidence>
<comment type="caution">
    <text evidence="2">The sequence shown here is derived from an EMBL/GenBank/DDBJ whole genome shotgun (WGS) entry which is preliminary data.</text>
</comment>
<proteinExistence type="predicted"/>
<dbReference type="EMBL" id="MU069793">
    <property type="protein sequence ID" value="KAF5833748.1"/>
    <property type="molecule type" value="Genomic_DNA"/>
</dbReference>
<name>A0ABQ7GGL2_DUNSA</name>
<evidence type="ECO:0000313" key="2">
    <source>
        <dbReference type="EMBL" id="KAF5833747.1"/>
    </source>
</evidence>
<organism evidence="2 3">
    <name type="scientific">Dunaliella salina</name>
    <name type="common">Green alga</name>
    <name type="synonym">Protococcus salinus</name>
    <dbReference type="NCBI Taxonomy" id="3046"/>
    <lineage>
        <taxon>Eukaryota</taxon>
        <taxon>Viridiplantae</taxon>
        <taxon>Chlorophyta</taxon>
        <taxon>core chlorophytes</taxon>
        <taxon>Chlorophyceae</taxon>
        <taxon>CS clade</taxon>
        <taxon>Chlamydomonadales</taxon>
        <taxon>Dunaliellaceae</taxon>
        <taxon>Dunaliella</taxon>
    </lineage>
</organism>
<feature type="region of interest" description="Disordered" evidence="1">
    <location>
        <begin position="330"/>
        <end position="356"/>
    </location>
</feature>
<dbReference type="Proteomes" id="UP000815325">
    <property type="component" value="Unassembled WGS sequence"/>
</dbReference>
<accession>A0ABQ7GGL2</accession>
<reference evidence="2" key="2">
    <citation type="submission" date="2020-06" db="EMBL/GenBank/DDBJ databases">
        <authorList>
            <consortium name="DOE Joint Genome Institute"/>
            <person name="Calhoun S."/>
            <person name="Polle J.E."/>
            <person name="Mckie-Krisberg Z."/>
            <person name="Prochnik S."/>
            <person name="Neofotis P."/>
            <person name="Yim W.C."/>
            <person name="Hathwaik L.T."/>
            <person name="Jenkins J."/>
            <person name="Molina H."/>
            <person name="Bunkenborg J."/>
            <person name="Grigoriev I.V."/>
            <person name="Barry K."/>
            <person name="Schmutz J."/>
            <person name="Jin E."/>
            <person name="Cushman J.C."/>
            <person name="Magnuson J.K."/>
        </authorList>
    </citation>
    <scope>NUCLEOTIDE SEQUENCE</scope>
    <source>
        <strain evidence="2">CCAP 19/18</strain>
    </source>
</reference>
<protein>
    <submittedName>
        <fullName evidence="2">Uncharacterized protein</fullName>
    </submittedName>
</protein>
<dbReference type="EMBL" id="MU069793">
    <property type="protein sequence ID" value="KAF5833747.1"/>
    <property type="molecule type" value="Genomic_DNA"/>
</dbReference>